<dbReference type="UniPathway" id="UPA00060">
    <property type="reaction ID" value="UER00139"/>
</dbReference>
<keyword evidence="6" id="KW-0479">Metal-binding</keyword>
<dbReference type="OrthoDB" id="9778146at2"/>
<keyword evidence="13" id="KW-1185">Reference proteome</keyword>
<evidence type="ECO:0000256" key="9">
    <source>
        <dbReference type="ARBA" id="ARBA00022840"/>
    </source>
</evidence>
<evidence type="ECO:0000256" key="2">
    <source>
        <dbReference type="ARBA" id="ARBA00001946"/>
    </source>
</evidence>
<organism evidence="12 13">
    <name type="scientific">Pedobacter miscanthi</name>
    <dbReference type="NCBI Taxonomy" id="2259170"/>
    <lineage>
        <taxon>Bacteria</taxon>
        <taxon>Pseudomonadati</taxon>
        <taxon>Bacteroidota</taxon>
        <taxon>Sphingobacteriia</taxon>
        <taxon>Sphingobacteriales</taxon>
        <taxon>Sphingobacteriaceae</taxon>
        <taxon>Pedobacter</taxon>
    </lineage>
</organism>
<comment type="cofactor">
    <cofactor evidence="2">
        <name>Mg(2+)</name>
        <dbReference type="ChEBI" id="CHEBI:18420"/>
    </cofactor>
</comment>
<keyword evidence="5" id="KW-0808">Transferase</keyword>
<dbReference type="GO" id="GO:0005524">
    <property type="term" value="F:ATP binding"/>
    <property type="evidence" value="ECO:0007669"/>
    <property type="project" value="UniProtKB-KW"/>
</dbReference>
<dbReference type="GO" id="GO:0009228">
    <property type="term" value="P:thiamine biosynthetic process"/>
    <property type="evidence" value="ECO:0007669"/>
    <property type="project" value="UniProtKB-KW"/>
</dbReference>
<evidence type="ECO:0000256" key="3">
    <source>
        <dbReference type="ARBA" id="ARBA00004868"/>
    </source>
</evidence>
<evidence type="ECO:0000313" key="13">
    <source>
        <dbReference type="Proteomes" id="UP000252081"/>
    </source>
</evidence>
<dbReference type="SUPFAM" id="SSF53613">
    <property type="entry name" value="Ribokinase-like"/>
    <property type="match status" value="1"/>
</dbReference>
<dbReference type="Gene3D" id="3.40.1190.20">
    <property type="match status" value="1"/>
</dbReference>
<accession>A0A366LCA7</accession>
<dbReference type="InterPro" id="IPR029056">
    <property type="entry name" value="Ribokinase-like"/>
</dbReference>
<keyword evidence="9" id="KW-0067">ATP-binding</keyword>
<comment type="catalytic activity">
    <reaction evidence="1">
        <text>5-(2-hydroxyethyl)-4-methylthiazole + ATP = 4-methyl-5-(2-phosphooxyethyl)-thiazole + ADP + H(+)</text>
        <dbReference type="Rhea" id="RHEA:24212"/>
        <dbReference type="ChEBI" id="CHEBI:15378"/>
        <dbReference type="ChEBI" id="CHEBI:17957"/>
        <dbReference type="ChEBI" id="CHEBI:30616"/>
        <dbReference type="ChEBI" id="CHEBI:58296"/>
        <dbReference type="ChEBI" id="CHEBI:456216"/>
        <dbReference type="EC" id="2.7.1.50"/>
    </reaction>
</comment>
<dbReference type="GO" id="GO:0004417">
    <property type="term" value="F:hydroxyethylthiazole kinase activity"/>
    <property type="evidence" value="ECO:0007669"/>
    <property type="project" value="UniProtKB-EC"/>
</dbReference>
<dbReference type="Pfam" id="PF02110">
    <property type="entry name" value="HK"/>
    <property type="match status" value="1"/>
</dbReference>
<dbReference type="GO" id="GO:0000287">
    <property type="term" value="F:magnesium ion binding"/>
    <property type="evidence" value="ECO:0007669"/>
    <property type="project" value="InterPro"/>
</dbReference>
<comment type="pathway">
    <text evidence="3">Cofactor biosynthesis; thiamine diphosphate biosynthesis; 4-methyl-5-(2-phosphoethyl)-thiazole from 5-(2-hydroxyethyl)-4-methylthiazole: step 1/1.</text>
</comment>
<gene>
    <name evidence="12" type="ORF">DRW42_03210</name>
</gene>
<evidence type="ECO:0000256" key="4">
    <source>
        <dbReference type="ARBA" id="ARBA00012129"/>
    </source>
</evidence>
<dbReference type="InterPro" id="IPR000417">
    <property type="entry name" value="Hyethyz_kinase"/>
</dbReference>
<protein>
    <recommendedName>
        <fullName evidence="4">hydroxyethylthiazole kinase</fullName>
        <ecNumber evidence="4">2.7.1.50</ecNumber>
    </recommendedName>
</protein>
<keyword evidence="10" id="KW-0460">Magnesium</keyword>
<keyword evidence="8" id="KW-0418">Kinase</keyword>
<evidence type="ECO:0000256" key="11">
    <source>
        <dbReference type="ARBA" id="ARBA00022977"/>
    </source>
</evidence>
<keyword evidence="7" id="KW-0547">Nucleotide-binding</keyword>
<evidence type="ECO:0000256" key="1">
    <source>
        <dbReference type="ARBA" id="ARBA00001771"/>
    </source>
</evidence>
<dbReference type="EMBL" id="QNQU01000002">
    <property type="protein sequence ID" value="RBQ11486.1"/>
    <property type="molecule type" value="Genomic_DNA"/>
</dbReference>
<dbReference type="EC" id="2.7.1.50" evidence="4"/>
<sequence>MLQRKYGSVVCVSGETYIIVGYRKQAFIYNGNILMTKVIGLGCFSTAVTGDFIALIDDVYQAICSAIALLGICGEVAERQGKGQGTPQFKILGKPYHITEQEFTGTLKLSENE</sequence>
<name>A0A366LCA7_9SPHI</name>
<evidence type="ECO:0000256" key="10">
    <source>
        <dbReference type="ARBA" id="ARBA00022842"/>
    </source>
</evidence>
<comment type="caution">
    <text evidence="12">The sequence shown here is derived from an EMBL/GenBank/DDBJ whole genome shotgun (WGS) entry which is preliminary data.</text>
</comment>
<dbReference type="Proteomes" id="UP000252081">
    <property type="component" value="Unassembled WGS sequence"/>
</dbReference>
<evidence type="ECO:0000256" key="8">
    <source>
        <dbReference type="ARBA" id="ARBA00022777"/>
    </source>
</evidence>
<dbReference type="GO" id="GO:0009229">
    <property type="term" value="P:thiamine diphosphate biosynthetic process"/>
    <property type="evidence" value="ECO:0007669"/>
    <property type="project" value="UniProtKB-UniPathway"/>
</dbReference>
<keyword evidence="11" id="KW-0784">Thiamine biosynthesis</keyword>
<reference evidence="12 13" key="1">
    <citation type="submission" date="2018-07" db="EMBL/GenBank/DDBJ databases">
        <title>A draft genome of a endophytic bacteria, a new species of Pedobacter.</title>
        <authorList>
            <person name="Zhang Z.D."/>
            <person name="Chen Z.J."/>
        </authorList>
    </citation>
    <scope>NUCLEOTIDE SEQUENCE [LARGE SCALE GENOMIC DNA]</scope>
    <source>
        <strain evidence="12 13">RS10</strain>
    </source>
</reference>
<proteinExistence type="predicted"/>
<evidence type="ECO:0000256" key="5">
    <source>
        <dbReference type="ARBA" id="ARBA00022679"/>
    </source>
</evidence>
<evidence type="ECO:0000256" key="6">
    <source>
        <dbReference type="ARBA" id="ARBA00022723"/>
    </source>
</evidence>
<dbReference type="AlphaFoldDB" id="A0A366LCA7"/>
<evidence type="ECO:0000313" key="12">
    <source>
        <dbReference type="EMBL" id="RBQ11486.1"/>
    </source>
</evidence>
<evidence type="ECO:0000256" key="7">
    <source>
        <dbReference type="ARBA" id="ARBA00022741"/>
    </source>
</evidence>